<keyword evidence="2" id="KW-1185">Reference proteome</keyword>
<reference evidence="1" key="1">
    <citation type="submission" date="2021-08" db="EMBL/GenBank/DDBJ databases">
        <title>Novel anaerobic bacterium isolated from sea squirt in East Sea, Republic of Korea.</title>
        <authorList>
            <person name="Nguyen T.H."/>
            <person name="Li Z."/>
            <person name="Lee Y.-J."/>
            <person name="Ko J."/>
            <person name="Kim S.-G."/>
        </authorList>
    </citation>
    <scope>NUCLEOTIDE SEQUENCE</scope>
    <source>
        <strain evidence="1">KCTC 25031</strain>
    </source>
</reference>
<sequence length="68" mass="7798">MIQTVVTAIIIAIALYFFFIKTRKNFLKFKKKNDERIKSACDSCDGCALKENNLCSEEIPPKPKEDNN</sequence>
<dbReference type="Proteomes" id="UP000826212">
    <property type="component" value="Chromosome"/>
</dbReference>
<gene>
    <name evidence="1" type="ORF">K4L44_03440</name>
</gene>
<organism evidence="1 2">
    <name type="scientific">Halosquirtibacter laminarini</name>
    <dbReference type="NCBI Taxonomy" id="3374600"/>
    <lineage>
        <taxon>Bacteria</taxon>
        <taxon>Pseudomonadati</taxon>
        <taxon>Bacteroidota</taxon>
        <taxon>Bacteroidia</taxon>
        <taxon>Marinilabiliales</taxon>
        <taxon>Prolixibacteraceae</taxon>
        <taxon>Halosquirtibacter</taxon>
    </lineage>
</organism>
<protein>
    <submittedName>
        <fullName evidence="1">FeoB-associated Cys-rich membrane protein</fullName>
    </submittedName>
</protein>
<dbReference type="EMBL" id="CP081303">
    <property type="protein sequence ID" value="QZE14904.1"/>
    <property type="molecule type" value="Genomic_DNA"/>
</dbReference>
<evidence type="ECO:0000313" key="1">
    <source>
        <dbReference type="EMBL" id="QZE14904.1"/>
    </source>
</evidence>
<evidence type="ECO:0000313" key="2">
    <source>
        <dbReference type="Proteomes" id="UP000826212"/>
    </source>
</evidence>
<accession>A0AC61NR67</accession>
<proteinExistence type="predicted"/>
<name>A0AC61NR67_9BACT</name>